<dbReference type="Proteomes" id="UP000305067">
    <property type="component" value="Unassembled WGS sequence"/>
</dbReference>
<organism evidence="1 2">
    <name type="scientific">Pterulicium gracile</name>
    <dbReference type="NCBI Taxonomy" id="1884261"/>
    <lineage>
        <taxon>Eukaryota</taxon>
        <taxon>Fungi</taxon>
        <taxon>Dikarya</taxon>
        <taxon>Basidiomycota</taxon>
        <taxon>Agaricomycotina</taxon>
        <taxon>Agaricomycetes</taxon>
        <taxon>Agaricomycetidae</taxon>
        <taxon>Agaricales</taxon>
        <taxon>Pleurotineae</taxon>
        <taxon>Pterulaceae</taxon>
        <taxon>Pterulicium</taxon>
    </lineage>
</organism>
<keyword evidence="2" id="KW-1185">Reference proteome</keyword>
<dbReference type="EMBL" id="ML178832">
    <property type="protein sequence ID" value="TFK99771.1"/>
    <property type="molecule type" value="Genomic_DNA"/>
</dbReference>
<dbReference type="AlphaFoldDB" id="A0A5C3QDJ6"/>
<sequence length="150" mass="16474">MEHVNLSSYIPDGCNTAPSHASGCPPAHLAHLRSLRLTGDLRQVLLFARWYCRTEPLATAHVAIHTFVGDPGEDNASVEQEEQMISAILDVTGLSGCRSIARSAHSFDMHVGTNKGSPAYAFLGFRSVVSSFKLYYPGRSQEFVLQRLRV</sequence>
<accession>A0A5C3QDJ6</accession>
<protein>
    <submittedName>
        <fullName evidence="1">Uncharacterized protein</fullName>
    </submittedName>
</protein>
<name>A0A5C3QDJ6_9AGAR</name>
<gene>
    <name evidence="1" type="ORF">BDV98DRAFT_135718</name>
</gene>
<reference evidence="1 2" key="1">
    <citation type="journal article" date="2019" name="Nat. Ecol. Evol.">
        <title>Megaphylogeny resolves global patterns of mushroom evolution.</title>
        <authorList>
            <person name="Varga T."/>
            <person name="Krizsan K."/>
            <person name="Foldi C."/>
            <person name="Dima B."/>
            <person name="Sanchez-Garcia M."/>
            <person name="Sanchez-Ramirez S."/>
            <person name="Szollosi G.J."/>
            <person name="Szarkandi J.G."/>
            <person name="Papp V."/>
            <person name="Albert L."/>
            <person name="Andreopoulos W."/>
            <person name="Angelini C."/>
            <person name="Antonin V."/>
            <person name="Barry K.W."/>
            <person name="Bougher N.L."/>
            <person name="Buchanan P."/>
            <person name="Buyck B."/>
            <person name="Bense V."/>
            <person name="Catcheside P."/>
            <person name="Chovatia M."/>
            <person name="Cooper J."/>
            <person name="Damon W."/>
            <person name="Desjardin D."/>
            <person name="Finy P."/>
            <person name="Geml J."/>
            <person name="Haridas S."/>
            <person name="Hughes K."/>
            <person name="Justo A."/>
            <person name="Karasinski D."/>
            <person name="Kautmanova I."/>
            <person name="Kiss B."/>
            <person name="Kocsube S."/>
            <person name="Kotiranta H."/>
            <person name="LaButti K.M."/>
            <person name="Lechner B.E."/>
            <person name="Liimatainen K."/>
            <person name="Lipzen A."/>
            <person name="Lukacs Z."/>
            <person name="Mihaltcheva S."/>
            <person name="Morgado L.N."/>
            <person name="Niskanen T."/>
            <person name="Noordeloos M.E."/>
            <person name="Ohm R.A."/>
            <person name="Ortiz-Santana B."/>
            <person name="Ovrebo C."/>
            <person name="Racz N."/>
            <person name="Riley R."/>
            <person name="Savchenko A."/>
            <person name="Shiryaev A."/>
            <person name="Soop K."/>
            <person name="Spirin V."/>
            <person name="Szebenyi C."/>
            <person name="Tomsovsky M."/>
            <person name="Tulloss R.E."/>
            <person name="Uehling J."/>
            <person name="Grigoriev I.V."/>
            <person name="Vagvolgyi C."/>
            <person name="Papp T."/>
            <person name="Martin F.M."/>
            <person name="Miettinen O."/>
            <person name="Hibbett D.S."/>
            <person name="Nagy L.G."/>
        </authorList>
    </citation>
    <scope>NUCLEOTIDE SEQUENCE [LARGE SCALE GENOMIC DNA]</scope>
    <source>
        <strain evidence="1 2">CBS 309.79</strain>
    </source>
</reference>
<evidence type="ECO:0000313" key="1">
    <source>
        <dbReference type="EMBL" id="TFK99771.1"/>
    </source>
</evidence>
<evidence type="ECO:0000313" key="2">
    <source>
        <dbReference type="Proteomes" id="UP000305067"/>
    </source>
</evidence>
<proteinExistence type="predicted"/>